<feature type="compositionally biased region" description="Polar residues" evidence="1">
    <location>
        <begin position="106"/>
        <end position="116"/>
    </location>
</feature>
<organism evidence="2 3">
    <name type="scientific">Setaria viridis</name>
    <name type="common">Green bristlegrass</name>
    <name type="synonym">Setaria italica subsp. viridis</name>
    <dbReference type="NCBI Taxonomy" id="4556"/>
    <lineage>
        <taxon>Eukaryota</taxon>
        <taxon>Viridiplantae</taxon>
        <taxon>Streptophyta</taxon>
        <taxon>Embryophyta</taxon>
        <taxon>Tracheophyta</taxon>
        <taxon>Spermatophyta</taxon>
        <taxon>Magnoliopsida</taxon>
        <taxon>Liliopsida</taxon>
        <taxon>Poales</taxon>
        <taxon>Poaceae</taxon>
        <taxon>PACMAD clade</taxon>
        <taxon>Panicoideae</taxon>
        <taxon>Panicodae</taxon>
        <taxon>Paniceae</taxon>
        <taxon>Cenchrinae</taxon>
        <taxon>Setaria</taxon>
    </lineage>
</organism>
<evidence type="ECO:0000313" key="2">
    <source>
        <dbReference type="EMBL" id="TKV99464.1"/>
    </source>
</evidence>
<gene>
    <name evidence="2" type="ORF">SEVIR_8G045600v2</name>
</gene>
<dbReference type="PANTHER" id="PTHR35293:SF12">
    <property type="entry name" value="EXPRESSED PROTEIN"/>
    <property type="match status" value="1"/>
</dbReference>
<protein>
    <submittedName>
        <fullName evidence="2">Uncharacterized protein</fullName>
    </submittedName>
</protein>
<dbReference type="Proteomes" id="UP000298652">
    <property type="component" value="Chromosome 8"/>
</dbReference>
<proteinExistence type="predicted"/>
<keyword evidence="3" id="KW-1185">Reference proteome</keyword>
<dbReference type="Gramene" id="TKV99464">
    <property type="protein sequence ID" value="TKV99464"/>
    <property type="gene ID" value="SEVIR_8G045600v2"/>
</dbReference>
<name>A0A4U6TF87_SETVI</name>
<feature type="region of interest" description="Disordered" evidence="1">
    <location>
        <begin position="75"/>
        <end position="116"/>
    </location>
</feature>
<evidence type="ECO:0000313" key="3">
    <source>
        <dbReference type="Proteomes" id="UP000298652"/>
    </source>
</evidence>
<dbReference type="PANTHER" id="PTHR35293">
    <property type="entry name" value="EGG CELL-SECRETED PROTEIN 1.5"/>
    <property type="match status" value="1"/>
</dbReference>
<accession>A0A4U6TF87</accession>
<evidence type="ECO:0000256" key="1">
    <source>
        <dbReference type="SAM" id="MobiDB-lite"/>
    </source>
</evidence>
<dbReference type="GO" id="GO:0009567">
    <property type="term" value="P:double fertilization forming a zygote and endosperm"/>
    <property type="evidence" value="ECO:0007669"/>
    <property type="project" value="InterPro"/>
</dbReference>
<reference evidence="2" key="1">
    <citation type="submission" date="2019-03" db="EMBL/GenBank/DDBJ databases">
        <title>WGS assembly of Setaria viridis.</title>
        <authorList>
            <person name="Huang P."/>
            <person name="Jenkins J."/>
            <person name="Grimwood J."/>
            <person name="Barry K."/>
            <person name="Healey A."/>
            <person name="Mamidi S."/>
            <person name="Sreedasyam A."/>
            <person name="Shu S."/>
            <person name="Feldman M."/>
            <person name="Wu J."/>
            <person name="Yu Y."/>
            <person name="Chen C."/>
            <person name="Johnson J."/>
            <person name="Rokhsar D."/>
            <person name="Baxter I."/>
            <person name="Schmutz J."/>
            <person name="Brutnell T."/>
            <person name="Kellogg E."/>
        </authorList>
    </citation>
    <scope>NUCLEOTIDE SEQUENCE [LARGE SCALE GENOMIC DNA]</scope>
</reference>
<dbReference type="EMBL" id="CM016559">
    <property type="protein sequence ID" value="TKV99464.1"/>
    <property type="molecule type" value="Genomic_DNA"/>
</dbReference>
<sequence>MSECWGAVTELGSCTDEILLFFLNGDPTPAAGAASPSAPRTRRCWPSVLAYAGFTAQEADVLRGLCDADDDDEVAAHGGAGAPHAAAGRRAPRRQYRCYTPDRQGEQTSTAVDDGM</sequence>
<dbReference type="InterPro" id="IPR044711">
    <property type="entry name" value="EC11-15"/>
</dbReference>
<dbReference type="AlphaFoldDB" id="A0A4U6TF87"/>